<evidence type="ECO:0000256" key="4">
    <source>
        <dbReference type="ARBA" id="ARBA00022692"/>
    </source>
</evidence>
<dbReference type="InterPro" id="IPR001214">
    <property type="entry name" value="SET_dom"/>
</dbReference>
<dbReference type="GO" id="GO:0016031">
    <property type="term" value="P:tRNA import into mitochondrion"/>
    <property type="evidence" value="ECO:0007669"/>
    <property type="project" value="TreeGrafter"/>
</dbReference>
<reference evidence="14" key="1">
    <citation type="submission" date="2014-04" db="EMBL/GenBank/DDBJ databases">
        <title>Evolutionary Origins and Diversification of the Mycorrhizal Mutualists.</title>
        <authorList>
            <consortium name="DOE Joint Genome Institute"/>
            <consortium name="Mycorrhizal Genomics Consortium"/>
            <person name="Kohler A."/>
            <person name="Kuo A."/>
            <person name="Nagy L.G."/>
            <person name="Floudas D."/>
            <person name="Copeland A."/>
            <person name="Barry K.W."/>
            <person name="Cichocki N."/>
            <person name="Veneault-Fourrey C."/>
            <person name="LaButti K."/>
            <person name="Lindquist E.A."/>
            <person name="Lipzen A."/>
            <person name="Lundell T."/>
            <person name="Morin E."/>
            <person name="Murat C."/>
            <person name="Riley R."/>
            <person name="Ohm R."/>
            <person name="Sun H."/>
            <person name="Tunlid A."/>
            <person name="Henrissat B."/>
            <person name="Grigoriev I.V."/>
            <person name="Hibbett D.S."/>
            <person name="Martin F."/>
        </authorList>
    </citation>
    <scope>NUCLEOTIDE SEQUENCE [LARGE SCALE GENOMIC DNA]</scope>
    <source>
        <strain evidence="14">FD-334 SS-4</strain>
    </source>
</reference>
<keyword evidence="4 11" id="KW-0812">Transmembrane</keyword>
<dbReference type="SUPFAM" id="SSF82199">
    <property type="entry name" value="SET domain"/>
    <property type="match status" value="1"/>
</dbReference>
<dbReference type="GO" id="GO:0030943">
    <property type="term" value="F:mitochondrion targeting sequence binding"/>
    <property type="evidence" value="ECO:0007669"/>
    <property type="project" value="TreeGrafter"/>
</dbReference>
<evidence type="ECO:0000256" key="11">
    <source>
        <dbReference type="SAM" id="Phobius"/>
    </source>
</evidence>
<dbReference type="OMA" id="GKMLYNA"/>
<evidence type="ECO:0000256" key="10">
    <source>
        <dbReference type="SAM" id="MobiDB-lite"/>
    </source>
</evidence>
<evidence type="ECO:0000256" key="2">
    <source>
        <dbReference type="ARBA" id="ARBA00005792"/>
    </source>
</evidence>
<protein>
    <recommendedName>
        <fullName evidence="12">SET domain-containing protein</fullName>
    </recommendedName>
</protein>
<keyword evidence="7 11" id="KW-1133">Transmembrane helix</keyword>
<dbReference type="Gene3D" id="1.10.220.160">
    <property type="match status" value="1"/>
</dbReference>
<dbReference type="InterPro" id="IPR002056">
    <property type="entry name" value="MAS20"/>
</dbReference>
<dbReference type="Pfam" id="PF02064">
    <property type="entry name" value="MAS20"/>
    <property type="match status" value="1"/>
</dbReference>
<evidence type="ECO:0000256" key="5">
    <source>
        <dbReference type="ARBA" id="ARBA00022787"/>
    </source>
</evidence>
<evidence type="ECO:0000256" key="7">
    <source>
        <dbReference type="ARBA" id="ARBA00022989"/>
    </source>
</evidence>
<organism evidence="13 14">
    <name type="scientific">Hypholoma sublateritium (strain FD-334 SS-4)</name>
    <dbReference type="NCBI Taxonomy" id="945553"/>
    <lineage>
        <taxon>Eukaryota</taxon>
        <taxon>Fungi</taxon>
        <taxon>Dikarya</taxon>
        <taxon>Basidiomycota</taxon>
        <taxon>Agaricomycotina</taxon>
        <taxon>Agaricomycetes</taxon>
        <taxon>Agaricomycetidae</taxon>
        <taxon>Agaricales</taxon>
        <taxon>Agaricineae</taxon>
        <taxon>Strophariaceae</taxon>
        <taxon>Hypholoma</taxon>
    </lineage>
</organism>
<feature type="region of interest" description="Disordered" evidence="10">
    <location>
        <begin position="613"/>
        <end position="658"/>
    </location>
</feature>
<dbReference type="Gene3D" id="2.170.270.10">
    <property type="entry name" value="SET domain"/>
    <property type="match status" value="1"/>
</dbReference>
<dbReference type="PRINTS" id="PR00351">
    <property type="entry name" value="OM20RECEPTOR"/>
</dbReference>
<dbReference type="OrthoDB" id="2154253at2759"/>
<evidence type="ECO:0000313" key="14">
    <source>
        <dbReference type="Proteomes" id="UP000054270"/>
    </source>
</evidence>
<comment type="subcellular location">
    <subcellularLocation>
        <location evidence="1">Mitochondrion outer membrane</location>
        <topology evidence="1">Single-pass membrane protein</topology>
    </subcellularLocation>
</comment>
<comment type="similarity">
    <text evidence="2">Belongs to the Tom20 family.</text>
</comment>
<sequence>MDSRSTTYLTVAAVTVAAGLAAYAVYFDYKRRNDTEFRRKLKKEKKRVQKVVAETKQNSATSSSLSGINPATLREAIQQIRTEPSPTSPEEQEQYFMSQVATGERLALEGPDSYLPAAMSFFRALRVYPSPVELIVIYEKTIIEPVFKLIMDLTQLDVSDAHSPILESAGLDSFLAGMGYSHGPRVSSWCISARGVGLWPWVHCDIVLLRYPVMEEMPPSRKDIIDELFSNLVMYCVYSLAYYDYFPPKRMNVSVDVRETTQGQGSRQVLVVDKDFTAGDVIYKEFPVVTVLDADLQSKGTHCSQCLRPIEPELSLQLPKDTSTTAFHQTYCSKACMISSKKQSHSLLFTLDPALPPEIPSAPPPPVAQEARREAQTKFAEYIKASGKSMPLLVARFIARQVQGETQKLVQATSPGAAHGSPENDYTDAETGVEKYVLADHLERLRYLEVVPNTTEAELLVKVLQTALPGLEEFITPDKYATLSGKMAYNAFGVCFGGGRDDKAVPTARPEDVEKTRTPYGTQRQIGSALYTVSSYLVHSCQPSARPSFSSGTSELSLVATRDLKKGDMLTVAFVDVTQRADESVVECRRRRRIELARGWRFSCGCPRCVEEGKSMSAEEKASSTADDRKDESRVEDSVHNLARRQDASAAGDGKDID</sequence>
<dbReference type="Gene3D" id="6.10.140.2220">
    <property type="match status" value="1"/>
</dbReference>
<dbReference type="GO" id="GO:0005742">
    <property type="term" value="C:mitochondrial outer membrane translocase complex"/>
    <property type="evidence" value="ECO:0007669"/>
    <property type="project" value="InterPro"/>
</dbReference>
<dbReference type="Proteomes" id="UP000054270">
    <property type="component" value="Unassembled WGS sequence"/>
</dbReference>
<dbReference type="STRING" id="945553.A0A0D2QDU4"/>
<gene>
    <name evidence="13" type="ORF">HYPSUDRAFT_126782</name>
</gene>
<dbReference type="EMBL" id="KN817518">
    <property type="protein sequence ID" value="KJA29750.1"/>
    <property type="molecule type" value="Genomic_DNA"/>
</dbReference>
<evidence type="ECO:0000256" key="1">
    <source>
        <dbReference type="ARBA" id="ARBA00004572"/>
    </source>
</evidence>
<dbReference type="CDD" id="cd20071">
    <property type="entry name" value="SET_SMYD"/>
    <property type="match status" value="1"/>
</dbReference>
<dbReference type="AlphaFoldDB" id="A0A0D2QDU4"/>
<keyword evidence="5" id="KW-1000">Mitochondrion outer membrane</keyword>
<feature type="domain" description="SET" evidence="12">
    <location>
        <begin position="270"/>
        <end position="572"/>
    </location>
</feature>
<dbReference type="Pfam" id="PF00856">
    <property type="entry name" value="SET"/>
    <property type="match status" value="1"/>
</dbReference>
<keyword evidence="9 11" id="KW-0472">Membrane</keyword>
<dbReference type="GO" id="GO:0008320">
    <property type="term" value="F:protein transmembrane transporter activity"/>
    <property type="evidence" value="ECO:0007669"/>
    <property type="project" value="TreeGrafter"/>
</dbReference>
<evidence type="ECO:0000256" key="6">
    <source>
        <dbReference type="ARBA" id="ARBA00022927"/>
    </source>
</evidence>
<evidence type="ECO:0000256" key="8">
    <source>
        <dbReference type="ARBA" id="ARBA00023128"/>
    </source>
</evidence>
<dbReference type="InterPro" id="IPR023392">
    <property type="entry name" value="Tom20_dom_sf"/>
</dbReference>
<proteinExistence type="inferred from homology"/>
<dbReference type="GO" id="GO:0006605">
    <property type="term" value="P:protein targeting"/>
    <property type="evidence" value="ECO:0007669"/>
    <property type="project" value="InterPro"/>
</dbReference>
<keyword evidence="3" id="KW-0813">Transport</keyword>
<name>A0A0D2QDU4_HYPSF</name>
<feature type="transmembrane region" description="Helical" evidence="11">
    <location>
        <begin position="6"/>
        <end position="29"/>
    </location>
</feature>
<dbReference type="Gene3D" id="1.20.960.10">
    <property type="entry name" value="Mitochondrial outer membrane translocase complex, subunit Tom20 domain"/>
    <property type="match status" value="1"/>
</dbReference>
<dbReference type="PANTHER" id="PTHR12430">
    <property type="entry name" value="MITOCHONDRIAL IMPORT RECEPTOR SUBUNIT TOM20"/>
    <property type="match status" value="1"/>
</dbReference>
<accession>A0A0D2QDU4</accession>
<dbReference type="PANTHER" id="PTHR12430:SF0">
    <property type="entry name" value="TRANSLOCASE OF OUTER MITOCHONDRIAL MEMBRANE 20"/>
    <property type="match status" value="1"/>
</dbReference>
<evidence type="ECO:0000313" key="13">
    <source>
        <dbReference type="EMBL" id="KJA29750.1"/>
    </source>
</evidence>
<keyword evidence="6" id="KW-0653">Protein transport</keyword>
<dbReference type="GO" id="GO:0030150">
    <property type="term" value="P:protein import into mitochondrial matrix"/>
    <property type="evidence" value="ECO:0007669"/>
    <property type="project" value="TreeGrafter"/>
</dbReference>
<evidence type="ECO:0000259" key="12">
    <source>
        <dbReference type="Pfam" id="PF00856"/>
    </source>
</evidence>
<keyword evidence="8" id="KW-0496">Mitochondrion</keyword>
<dbReference type="InterPro" id="IPR046341">
    <property type="entry name" value="SET_dom_sf"/>
</dbReference>
<dbReference type="SUPFAM" id="SSF47157">
    <property type="entry name" value="Mitochondrial import receptor subunit Tom20"/>
    <property type="match status" value="1"/>
</dbReference>
<dbReference type="GO" id="GO:0006886">
    <property type="term" value="P:intracellular protein transport"/>
    <property type="evidence" value="ECO:0007669"/>
    <property type="project" value="InterPro"/>
</dbReference>
<evidence type="ECO:0000256" key="3">
    <source>
        <dbReference type="ARBA" id="ARBA00022448"/>
    </source>
</evidence>
<keyword evidence="14" id="KW-1185">Reference proteome</keyword>
<evidence type="ECO:0000256" key="9">
    <source>
        <dbReference type="ARBA" id="ARBA00023136"/>
    </source>
</evidence>